<gene>
    <name evidence="3" type="ORF">KFL_001770030</name>
</gene>
<evidence type="ECO:0000313" key="4">
    <source>
        <dbReference type="Proteomes" id="UP000054558"/>
    </source>
</evidence>
<keyword evidence="4" id="KW-1185">Reference proteome</keyword>
<feature type="region of interest" description="Disordered" evidence="1">
    <location>
        <begin position="145"/>
        <end position="168"/>
    </location>
</feature>
<evidence type="ECO:0000256" key="1">
    <source>
        <dbReference type="SAM" id="MobiDB-lite"/>
    </source>
</evidence>
<evidence type="ECO:0000256" key="2">
    <source>
        <dbReference type="SAM" id="Phobius"/>
    </source>
</evidence>
<accession>A0A1Y1I7N5</accession>
<dbReference type="AlphaFoldDB" id="A0A1Y1I7N5"/>
<feature type="transmembrane region" description="Helical" evidence="2">
    <location>
        <begin position="63"/>
        <end position="82"/>
    </location>
</feature>
<feature type="transmembrane region" description="Helical" evidence="2">
    <location>
        <begin position="94"/>
        <end position="113"/>
    </location>
</feature>
<keyword evidence="2" id="KW-1133">Transmembrane helix</keyword>
<feature type="transmembrane region" description="Helical" evidence="2">
    <location>
        <begin position="27"/>
        <end position="51"/>
    </location>
</feature>
<reference evidence="3 4" key="1">
    <citation type="journal article" date="2014" name="Nat. Commun.">
        <title>Klebsormidium flaccidum genome reveals primary factors for plant terrestrial adaptation.</title>
        <authorList>
            <person name="Hori K."/>
            <person name="Maruyama F."/>
            <person name="Fujisawa T."/>
            <person name="Togashi T."/>
            <person name="Yamamoto N."/>
            <person name="Seo M."/>
            <person name="Sato S."/>
            <person name="Yamada T."/>
            <person name="Mori H."/>
            <person name="Tajima N."/>
            <person name="Moriyama T."/>
            <person name="Ikeuchi M."/>
            <person name="Watanabe M."/>
            <person name="Wada H."/>
            <person name="Kobayashi K."/>
            <person name="Saito M."/>
            <person name="Masuda T."/>
            <person name="Sasaki-Sekimoto Y."/>
            <person name="Mashiguchi K."/>
            <person name="Awai K."/>
            <person name="Shimojima M."/>
            <person name="Masuda S."/>
            <person name="Iwai M."/>
            <person name="Nobusawa T."/>
            <person name="Narise T."/>
            <person name="Kondo S."/>
            <person name="Saito H."/>
            <person name="Sato R."/>
            <person name="Murakawa M."/>
            <person name="Ihara Y."/>
            <person name="Oshima-Yamada Y."/>
            <person name="Ohtaka K."/>
            <person name="Satoh M."/>
            <person name="Sonobe K."/>
            <person name="Ishii M."/>
            <person name="Ohtani R."/>
            <person name="Kanamori-Sato M."/>
            <person name="Honoki R."/>
            <person name="Miyazaki D."/>
            <person name="Mochizuki H."/>
            <person name="Umetsu J."/>
            <person name="Higashi K."/>
            <person name="Shibata D."/>
            <person name="Kamiya Y."/>
            <person name="Sato N."/>
            <person name="Nakamura Y."/>
            <person name="Tabata S."/>
            <person name="Ida S."/>
            <person name="Kurokawa K."/>
            <person name="Ohta H."/>
        </authorList>
    </citation>
    <scope>NUCLEOTIDE SEQUENCE [LARGE SCALE GENOMIC DNA]</scope>
    <source>
        <strain evidence="3 4">NIES-2285</strain>
    </source>
</reference>
<sequence>MSSKEQQSGGDFGQGQQKKEWRPRDVWAFRIVIGGTILTLLTLGALAFGAVAIPTVLLGGGALLLFSPVLLGIAAITSPIWVPIGGLLLITPPILGALAVGAIALGLVVYWVWNFIRSRRTREAATDLLEGAKDATRGIQYGAQEAAQKAQQAREQARQRAQQATGQT</sequence>
<dbReference type="Proteomes" id="UP000054558">
    <property type="component" value="Unassembled WGS sequence"/>
</dbReference>
<dbReference type="EMBL" id="DF237126">
    <property type="protein sequence ID" value="GAQ84118.1"/>
    <property type="molecule type" value="Genomic_DNA"/>
</dbReference>
<evidence type="ECO:0000313" key="3">
    <source>
        <dbReference type="EMBL" id="GAQ84118.1"/>
    </source>
</evidence>
<protein>
    <recommendedName>
        <fullName evidence="5">Oleosin</fullName>
    </recommendedName>
</protein>
<keyword evidence="2" id="KW-0812">Transmembrane</keyword>
<evidence type="ECO:0008006" key="5">
    <source>
        <dbReference type="Google" id="ProtNLM"/>
    </source>
</evidence>
<proteinExistence type="predicted"/>
<organism evidence="3 4">
    <name type="scientific">Klebsormidium nitens</name>
    <name type="common">Green alga</name>
    <name type="synonym">Ulothrix nitens</name>
    <dbReference type="NCBI Taxonomy" id="105231"/>
    <lineage>
        <taxon>Eukaryota</taxon>
        <taxon>Viridiplantae</taxon>
        <taxon>Streptophyta</taxon>
        <taxon>Klebsormidiophyceae</taxon>
        <taxon>Klebsormidiales</taxon>
        <taxon>Klebsormidiaceae</taxon>
        <taxon>Klebsormidium</taxon>
    </lineage>
</organism>
<name>A0A1Y1I7N5_KLENI</name>
<keyword evidence="2" id="KW-0472">Membrane</keyword>